<dbReference type="InterPro" id="IPR002178">
    <property type="entry name" value="PTS_EIIA_type-2_dom"/>
</dbReference>
<reference evidence="12 13" key="1">
    <citation type="submission" date="2019-10" db="EMBL/GenBank/DDBJ databases">
        <authorList>
            <person name="Nie G."/>
            <person name="Ming H."/>
            <person name="Yi B."/>
        </authorList>
    </citation>
    <scope>NUCLEOTIDE SEQUENCE [LARGE SCALE GENOMIC DNA]</scope>
    <source>
        <strain evidence="12 13">CFH 90414</strain>
    </source>
</reference>
<accession>A0A6I2FCX2</accession>
<keyword evidence="5" id="KW-0808">Transferase</keyword>
<evidence type="ECO:0000256" key="7">
    <source>
        <dbReference type="ARBA" id="ARBA00022777"/>
    </source>
</evidence>
<evidence type="ECO:0000256" key="8">
    <source>
        <dbReference type="ARBA" id="ARBA00037387"/>
    </source>
</evidence>
<name>A0A6I2FCX2_9MICO</name>
<evidence type="ECO:0000313" key="12">
    <source>
        <dbReference type="EMBL" id="MRG60520.1"/>
    </source>
</evidence>
<dbReference type="GO" id="GO:0016301">
    <property type="term" value="F:kinase activity"/>
    <property type="evidence" value="ECO:0007669"/>
    <property type="project" value="UniProtKB-KW"/>
</dbReference>
<gene>
    <name evidence="12" type="ORF">GE115_11680</name>
</gene>
<evidence type="ECO:0000313" key="13">
    <source>
        <dbReference type="Proteomes" id="UP000431080"/>
    </source>
</evidence>
<keyword evidence="12" id="KW-0762">Sugar transport</keyword>
<keyword evidence="13" id="KW-1185">Reference proteome</keyword>
<evidence type="ECO:0000256" key="4">
    <source>
        <dbReference type="ARBA" id="ARBA00022553"/>
    </source>
</evidence>
<evidence type="ECO:0000256" key="6">
    <source>
        <dbReference type="ARBA" id="ARBA00022683"/>
    </source>
</evidence>
<proteinExistence type="predicted"/>
<comment type="function">
    <text evidence="8">The phosphoenolpyruvate-dependent sugar phosphotransferase system (sugar PTS), a major carbohydrate active transport system, catalyzes the phosphorylation of incoming sugar substrates concomitantly with their translocation across the cell membrane. The enzyme II UlaABC PTS system is involved in ascorbate transport.</text>
</comment>
<dbReference type="InterPro" id="IPR016152">
    <property type="entry name" value="PTrfase/Anion_transptr"/>
</dbReference>
<keyword evidence="4" id="KW-0597">Phosphoprotein</keyword>
<protein>
    <recommendedName>
        <fullName evidence="9">Ascorbate-specific PTS system EIIA component</fullName>
    </recommendedName>
    <alternativeName>
        <fullName evidence="10">Ascorbate-specific phosphotransferase enzyme IIA component</fullName>
    </alternativeName>
</protein>
<organism evidence="12 13">
    <name type="scientific">Agromyces agglutinans</name>
    <dbReference type="NCBI Taxonomy" id="2662258"/>
    <lineage>
        <taxon>Bacteria</taxon>
        <taxon>Bacillati</taxon>
        <taxon>Actinomycetota</taxon>
        <taxon>Actinomycetes</taxon>
        <taxon>Micrococcales</taxon>
        <taxon>Microbacteriaceae</taxon>
        <taxon>Agromyces</taxon>
    </lineage>
</organism>
<evidence type="ECO:0000256" key="3">
    <source>
        <dbReference type="ARBA" id="ARBA00022490"/>
    </source>
</evidence>
<dbReference type="CDD" id="cd00211">
    <property type="entry name" value="PTS_IIA_fru"/>
    <property type="match status" value="1"/>
</dbReference>
<keyword evidence="7" id="KW-0418">Kinase</keyword>
<dbReference type="GO" id="GO:0009401">
    <property type="term" value="P:phosphoenolpyruvate-dependent sugar phosphotransferase system"/>
    <property type="evidence" value="ECO:0007669"/>
    <property type="project" value="UniProtKB-KW"/>
</dbReference>
<dbReference type="InterPro" id="IPR051351">
    <property type="entry name" value="Ascorbate-PTS_EIIA_comp"/>
</dbReference>
<feature type="domain" description="PTS EIIA type-2" evidence="11">
    <location>
        <begin position="4"/>
        <end position="147"/>
    </location>
</feature>
<dbReference type="GO" id="GO:0005737">
    <property type="term" value="C:cytoplasm"/>
    <property type="evidence" value="ECO:0007669"/>
    <property type="project" value="UniProtKB-SubCell"/>
</dbReference>
<dbReference type="Gene3D" id="3.40.930.10">
    <property type="entry name" value="Mannitol-specific EII, Chain A"/>
    <property type="match status" value="1"/>
</dbReference>
<dbReference type="EMBL" id="WJIF01000006">
    <property type="protein sequence ID" value="MRG60520.1"/>
    <property type="molecule type" value="Genomic_DNA"/>
</dbReference>
<dbReference type="PANTHER" id="PTHR36203">
    <property type="entry name" value="ASCORBATE-SPECIFIC PTS SYSTEM EIIA COMPONENT"/>
    <property type="match status" value="1"/>
</dbReference>
<dbReference type="SUPFAM" id="SSF55804">
    <property type="entry name" value="Phoshotransferase/anion transport protein"/>
    <property type="match status" value="1"/>
</dbReference>
<dbReference type="PROSITE" id="PS51094">
    <property type="entry name" value="PTS_EIIA_TYPE_2"/>
    <property type="match status" value="1"/>
</dbReference>
<evidence type="ECO:0000256" key="5">
    <source>
        <dbReference type="ARBA" id="ARBA00022679"/>
    </source>
</evidence>
<evidence type="ECO:0000256" key="9">
    <source>
        <dbReference type="ARBA" id="ARBA00041175"/>
    </source>
</evidence>
<keyword evidence="3" id="KW-0963">Cytoplasm</keyword>
<evidence type="ECO:0000256" key="2">
    <source>
        <dbReference type="ARBA" id="ARBA00022448"/>
    </source>
</evidence>
<comment type="subcellular location">
    <subcellularLocation>
        <location evidence="1">Cytoplasm</location>
    </subcellularLocation>
</comment>
<evidence type="ECO:0000256" key="1">
    <source>
        <dbReference type="ARBA" id="ARBA00004496"/>
    </source>
</evidence>
<evidence type="ECO:0000259" key="11">
    <source>
        <dbReference type="PROSITE" id="PS51094"/>
    </source>
</evidence>
<dbReference type="PANTHER" id="PTHR36203:SF1">
    <property type="entry name" value="ASCORBATE-SPECIFIC PTS SYSTEM EIIA COMPONENT"/>
    <property type="match status" value="1"/>
</dbReference>
<keyword evidence="2" id="KW-0813">Transport</keyword>
<dbReference type="AlphaFoldDB" id="A0A6I2FCX2"/>
<dbReference type="Pfam" id="PF00359">
    <property type="entry name" value="PTS_EIIA_2"/>
    <property type="match status" value="1"/>
</dbReference>
<evidence type="ECO:0000256" key="10">
    <source>
        <dbReference type="ARBA" id="ARBA00042072"/>
    </source>
</evidence>
<sequence>MPLPTLPDSAVALGAEAGDWRAAVRLAGRALNRSGATTASYADRMIQVIEEFGAYVVIAPGLALAHARPGPDVRHDGIAVVTLATPVAFGHPHNDPVRVVLGLAVSSAEEHVASVAFLANVFNDPSAIDRLADAGSADEVRAVLGVDAEVRA</sequence>
<keyword evidence="6" id="KW-0598">Phosphotransferase system</keyword>
<comment type="caution">
    <text evidence="12">The sequence shown here is derived from an EMBL/GenBank/DDBJ whole genome shotgun (WGS) entry which is preliminary data.</text>
</comment>
<dbReference type="Proteomes" id="UP000431080">
    <property type="component" value="Unassembled WGS sequence"/>
</dbReference>
<dbReference type="RefSeq" id="WP_153684969.1">
    <property type="nucleotide sequence ID" value="NZ_WJIF01000006.1"/>
</dbReference>